<evidence type="ECO:0000256" key="2">
    <source>
        <dbReference type="PROSITE-ProRule" id="PRU00703"/>
    </source>
</evidence>
<dbReference type="Gene3D" id="3.10.580.10">
    <property type="entry name" value="CBS-domain"/>
    <property type="match status" value="1"/>
</dbReference>
<dbReference type="OrthoDB" id="9807125at2"/>
<dbReference type="PANTHER" id="PTHR43080:SF2">
    <property type="entry name" value="CBS DOMAIN-CONTAINING PROTEIN"/>
    <property type="match status" value="1"/>
</dbReference>
<sequence>MLIGTILRGKGSDVTTVAPEASVRDLLAKLAEHNIGAVVVSTDGVTIQGIVSERDVVRHLNDRGAAVLGEPVSAIMTTDVRTVGPGDNVDALRRIMTTHRFRHMPVVQNGRLVGIVSIGDVVKSAIEELETEKASLVDYLHR</sequence>
<gene>
    <name evidence="4" type="ORF">ETD86_23960</name>
</gene>
<feature type="domain" description="CBS" evidence="3">
    <location>
        <begin position="76"/>
        <end position="131"/>
    </location>
</feature>
<dbReference type="PANTHER" id="PTHR43080">
    <property type="entry name" value="CBS DOMAIN-CONTAINING PROTEIN CBSX3, MITOCHONDRIAL"/>
    <property type="match status" value="1"/>
</dbReference>
<dbReference type="SMART" id="SM00116">
    <property type="entry name" value="CBS"/>
    <property type="match status" value="2"/>
</dbReference>
<proteinExistence type="predicted"/>
<feature type="domain" description="CBS" evidence="3">
    <location>
        <begin position="6"/>
        <end position="67"/>
    </location>
</feature>
<dbReference type="Pfam" id="PF00571">
    <property type="entry name" value="CBS"/>
    <property type="match status" value="2"/>
</dbReference>
<dbReference type="Proteomes" id="UP000309128">
    <property type="component" value="Unassembled WGS sequence"/>
</dbReference>
<dbReference type="PROSITE" id="PS51371">
    <property type="entry name" value="CBS"/>
    <property type="match status" value="2"/>
</dbReference>
<dbReference type="AlphaFoldDB" id="A0A5S4FFL0"/>
<dbReference type="CDD" id="cd04623">
    <property type="entry name" value="CBS_pair_bac_euk"/>
    <property type="match status" value="1"/>
</dbReference>
<evidence type="ECO:0000313" key="5">
    <source>
        <dbReference type="Proteomes" id="UP000309128"/>
    </source>
</evidence>
<dbReference type="InterPro" id="IPR044725">
    <property type="entry name" value="CBSX3_CBS_dom"/>
</dbReference>
<evidence type="ECO:0000259" key="3">
    <source>
        <dbReference type="PROSITE" id="PS51371"/>
    </source>
</evidence>
<dbReference type="InterPro" id="IPR000644">
    <property type="entry name" value="CBS_dom"/>
</dbReference>
<protein>
    <submittedName>
        <fullName evidence="4">CBS domain-containing protein</fullName>
    </submittedName>
</protein>
<evidence type="ECO:0000256" key="1">
    <source>
        <dbReference type="ARBA" id="ARBA00023122"/>
    </source>
</evidence>
<dbReference type="RefSeq" id="WP_138668405.1">
    <property type="nucleotide sequence ID" value="NZ_VCKY01000083.1"/>
</dbReference>
<dbReference type="InterPro" id="IPR051257">
    <property type="entry name" value="Diverse_CBS-Domain"/>
</dbReference>
<name>A0A5S4FFL0_9ACTN</name>
<comment type="caution">
    <text evidence="4">The sequence shown here is derived from an EMBL/GenBank/DDBJ whole genome shotgun (WGS) entry which is preliminary data.</text>
</comment>
<reference evidence="4 5" key="1">
    <citation type="submission" date="2019-05" db="EMBL/GenBank/DDBJ databases">
        <title>Draft genome sequence of Nonomuraea turkmeniaca DSM 43926.</title>
        <authorList>
            <person name="Saricaoglu S."/>
            <person name="Isik K."/>
        </authorList>
    </citation>
    <scope>NUCLEOTIDE SEQUENCE [LARGE SCALE GENOMIC DNA]</scope>
    <source>
        <strain evidence="4 5">DSM 43926</strain>
    </source>
</reference>
<accession>A0A5S4FFL0</accession>
<keyword evidence="1 2" id="KW-0129">CBS domain</keyword>
<evidence type="ECO:0000313" key="4">
    <source>
        <dbReference type="EMBL" id="TMR16983.1"/>
    </source>
</evidence>
<dbReference type="InterPro" id="IPR046342">
    <property type="entry name" value="CBS_dom_sf"/>
</dbReference>
<dbReference type="SUPFAM" id="SSF54631">
    <property type="entry name" value="CBS-domain pair"/>
    <property type="match status" value="1"/>
</dbReference>
<dbReference type="EMBL" id="VCKY01000083">
    <property type="protein sequence ID" value="TMR16983.1"/>
    <property type="molecule type" value="Genomic_DNA"/>
</dbReference>
<organism evidence="4 5">
    <name type="scientific">Nonomuraea turkmeniaca</name>
    <dbReference type="NCBI Taxonomy" id="103838"/>
    <lineage>
        <taxon>Bacteria</taxon>
        <taxon>Bacillati</taxon>
        <taxon>Actinomycetota</taxon>
        <taxon>Actinomycetes</taxon>
        <taxon>Streptosporangiales</taxon>
        <taxon>Streptosporangiaceae</taxon>
        <taxon>Nonomuraea</taxon>
    </lineage>
</organism>
<keyword evidence="5" id="KW-1185">Reference proteome</keyword>